<dbReference type="InterPro" id="IPR031475">
    <property type="entry name" value="NBD_C"/>
</dbReference>
<evidence type="ECO:0000256" key="5">
    <source>
        <dbReference type="ARBA" id="ARBA00022840"/>
    </source>
</evidence>
<accession>A0A1M7RWY9</accession>
<comment type="similarity">
    <text evidence="1">Belongs to the four-carbon acid sugar kinase family.</text>
</comment>
<organism evidence="9 10">
    <name type="scientific">Geodermatophilus obscurus</name>
    <dbReference type="NCBI Taxonomy" id="1861"/>
    <lineage>
        <taxon>Bacteria</taxon>
        <taxon>Bacillati</taxon>
        <taxon>Actinomycetota</taxon>
        <taxon>Actinomycetes</taxon>
        <taxon>Geodermatophilales</taxon>
        <taxon>Geodermatophilaceae</taxon>
        <taxon>Geodermatophilus</taxon>
    </lineage>
</organism>
<dbReference type="Gene3D" id="3.40.980.20">
    <property type="entry name" value="Four-carbon acid sugar kinase, nucleotide binding domain"/>
    <property type="match status" value="1"/>
</dbReference>
<reference evidence="9 10" key="1">
    <citation type="submission" date="2016-12" db="EMBL/GenBank/DDBJ databases">
        <authorList>
            <person name="Song W.-J."/>
            <person name="Kurnit D.M."/>
        </authorList>
    </citation>
    <scope>NUCLEOTIDE SEQUENCE [LARGE SCALE GENOMIC DNA]</scope>
    <source>
        <strain evidence="9 10">DSM 43162</strain>
    </source>
</reference>
<keyword evidence="2" id="KW-0808">Transferase</keyword>
<feature type="domain" description="Four-carbon acid sugar kinase nucleotide binding" evidence="8">
    <location>
        <begin position="300"/>
        <end position="464"/>
    </location>
</feature>
<evidence type="ECO:0000313" key="10">
    <source>
        <dbReference type="Proteomes" id="UP000184428"/>
    </source>
</evidence>
<protein>
    <submittedName>
        <fullName evidence="9">Uncharacterized conserved protein YgbK, DUF1537 family</fullName>
    </submittedName>
</protein>
<dbReference type="GO" id="GO:0016301">
    <property type="term" value="F:kinase activity"/>
    <property type="evidence" value="ECO:0007669"/>
    <property type="project" value="UniProtKB-KW"/>
</dbReference>
<name>A0A1M7RWY9_9ACTN</name>
<evidence type="ECO:0000313" key="9">
    <source>
        <dbReference type="EMBL" id="SHN50793.1"/>
    </source>
</evidence>
<gene>
    <name evidence="9" type="ORF">SAMN05660350_00223</name>
</gene>
<evidence type="ECO:0000256" key="1">
    <source>
        <dbReference type="ARBA" id="ARBA00005715"/>
    </source>
</evidence>
<evidence type="ECO:0000256" key="6">
    <source>
        <dbReference type="ARBA" id="ARBA00023277"/>
    </source>
</evidence>
<dbReference type="EMBL" id="FRDM01000001">
    <property type="protein sequence ID" value="SHN50793.1"/>
    <property type="molecule type" value="Genomic_DNA"/>
</dbReference>
<dbReference type="RefSeq" id="WP_208983275.1">
    <property type="nucleotide sequence ID" value="NZ_FRDM01000001.1"/>
</dbReference>
<evidence type="ECO:0000259" key="7">
    <source>
        <dbReference type="Pfam" id="PF07005"/>
    </source>
</evidence>
<keyword evidence="5" id="KW-0067">ATP-binding</keyword>
<evidence type="ECO:0000256" key="3">
    <source>
        <dbReference type="ARBA" id="ARBA00022741"/>
    </source>
</evidence>
<dbReference type="InterPro" id="IPR010737">
    <property type="entry name" value="4-carb_acid_sugar_kinase_N"/>
</dbReference>
<dbReference type="Pfam" id="PF07005">
    <property type="entry name" value="SBD_N"/>
    <property type="match status" value="1"/>
</dbReference>
<keyword evidence="6" id="KW-0119">Carbohydrate metabolism</keyword>
<keyword evidence="3" id="KW-0547">Nucleotide-binding</keyword>
<evidence type="ECO:0000259" key="8">
    <source>
        <dbReference type="Pfam" id="PF17042"/>
    </source>
</evidence>
<feature type="domain" description="Four-carbon acid sugar kinase N-terminal" evidence="7">
    <location>
        <begin position="34"/>
        <end position="275"/>
    </location>
</feature>
<evidence type="ECO:0000256" key="4">
    <source>
        <dbReference type="ARBA" id="ARBA00022777"/>
    </source>
</evidence>
<dbReference type="Pfam" id="PF17042">
    <property type="entry name" value="NBD_C"/>
    <property type="match status" value="1"/>
</dbReference>
<keyword evidence="4" id="KW-0418">Kinase</keyword>
<dbReference type="Proteomes" id="UP000184428">
    <property type="component" value="Unassembled WGS sequence"/>
</dbReference>
<dbReference type="SUPFAM" id="SSF142764">
    <property type="entry name" value="YgbK-like"/>
    <property type="match status" value="1"/>
</dbReference>
<dbReference type="Gene3D" id="3.40.50.10840">
    <property type="entry name" value="Putative sugar-binding, N-terminal domain"/>
    <property type="match status" value="1"/>
</dbReference>
<evidence type="ECO:0000256" key="2">
    <source>
        <dbReference type="ARBA" id="ARBA00022679"/>
    </source>
</evidence>
<dbReference type="GO" id="GO:0005524">
    <property type="term" value="F:ATP binding"/>
    <property type="evidence" value="ECO:0007669"/>
    <property type="project" value="UniProtKB-KW"/>
</dbReference>
<sequence length="482" mass="49982">MIVAGPSGFPAPLLIADARARIRGARATEGRRTVVLDDDPTGSQSVHGLDVVTALDAGEYERALAEPGATCFVLTNTRSLTEQEAVRRTADVATDVLRITAALGAPVDLVSRSDSTLRGHVVAEVQALVDVHERRTGRPVDGVLFVPAFLEAGRFTAGDVHYATVDGVPVPVADTEFARDASFGYTRSNLREFVAEKSGGRLRPDEVVSLTLHDIRTGGPDRVAEVLGAVSGGAYVVVNATDYADLEVVVLGLLQARRAGRSFVYRTGPSFVRALAGVEPRPPLQAGDIWPQGRSGGHGLLVVGSHVGLTSAQVAAAEARGRLERIELSVPALLDPLLREGHIAETAARVRAAMAGSDVLLLTSRDLVRGTDADDSLVIARAVSAGVTSVVRAALPAAPAWVIAKGGITSHDVAVDGLGIRRARVLGQLLPGMVSVLRPVEAADGAVGVPYVVFAGNVGDIRTLAHVIDVVAGGGAHGAAPN</sequence>
<proteinExistence type="inferred from homology"/>
<dbReference type="InterPro" id="IPR037051">
    <property type="entry name" value="4-carb_acid_sugar_kinase_N_sf"/>
</dbReference>
<dbReference type="AlphaFoldDB" id="A0A1M7RWY9"/>
<dbReference type="InterPro" id="IPR042213">
    <property type="entry name" value="NBD_C_sf"/>
</dbReference>